<evidence type="ECO:0000313" key="3">
    <source>
        <dbReference type="Proteomes" id="UP000184245"/>
    </source>
</evidence>
<gene>
    <name evidence="2" type="ORF">SAMN02745158_01614</name>
</gene>
<dbReference type="SUPFAM" id="SSF52317">
    <property type="entry name" value="Class I glutamine amidotransferase-like"/>
    <property type="match status" value="1"/>
</dbReference>
<proteinExistence type="predicted"/>
<feature type="domain" description="ThuA-like" evidence="1">
    <location>
        <begin position="31"/>
        <end position="219"/>
    </location>
</feature>
<accession>A0A1M4WH77</accession>
<sequence>MSIQVTVWNENRWKESTKDMYQVYPRGIHGRLREIFEAAGYSVKVALLDDPEQGLSREVLEHTDVLVYWSHIAQHEVPDETAERIAERVNRGMGFIPLHSAHMSKPFVRLMGTTCTLRWRESDDEELMWTACAGHPITRGIPPCVRFAPEEMYGEYFDIPSPDETVFISWFTGGEVFRSGVCYRRGRGRIFYFQPGHETYPTYYIPEIERILVNAVAWAAQGDTEDETRVCRHTAAALETMPVCRDMRMPENEIGREV</sequence>
<evidence type="ECO:0000313" key="2">
    <source>
        <dbReference type="EMBL" id="SHE80537.1"/>
    </source>
</evidence>
<dbReference type="AlphaFoldDB" id="A0A1M4WH77"/>
<keyword evidence="3" id="KW-1185">Reference proteome</keyword>
<dbReference type="Pfam" id="PF06283">
    <property type="entry name" value="ThuA"/>
    <property type="match status" value="1"/>
</dbReference>
<name>A0A1M4WH77_9CLOT</name>
<dbReference type="InterPro" id="IPR029062">
    <property type="entry name" value="Class_I_gatase-like"/>
</dbReference>
<protein>
    <submittedName>
        <fullName evidence="2">Trehalose utilization protein</fullName>
    </submittedName>
</protein>
<dbReference type="InterPro" id="IPR009381">
    <property type="entry name" value="Trehalose_catabolism_ThuA_prok"/>
</dbReference>
<dbReference type="RefSeq" id="WP_072850677.1">
    <property type="nucleotide sequence ID" value="NZ_FQVI01000006.1"/>
</dbReference>
<evidence type="ECO:0000259" key="1">
    <source>
        <dbReference type="Pfam" id="PF06283"/>
    </source>
</evidence>
<dbReference type="EMBL" id="FQVI01000006">
    <property type="protein sequence ID" value="SHE80537.1"/>
    <property type="molecule type" value="Genomic_DNA"/>
</dbReference>
<dbReference type="Proteomes" id="UP000184245">
    <property type="component" value="Unassembled WGS sequence"/>
</dbReference>
<dbReference type="STRING" id="1122155.SAMN02745158_01614"/>
<organism evidence="2 3">
    <name type="scientific">Lactonifactor longoviformis DSM 17459</name>
    <dbReference type="NCBI Taxonomy" id="1122155"/>
    <lineage>
        <taxon>Bacteria</taxon>
        <taxon>Bacillati</taxon>
        <taxon>Bacillota</taxon>
        <taxon>Clostridia</taxon>
        <taxon>Eubacteriales</taxon>
        <taxon>Clostridiaceae</taxon>
        <taxon>Lactonifactor</taxon>
    </lineage>
</organism>
<dbReference type="InterPro" id="IPR029010">
    <property type="entry name" value="ThuA-like"/>
</dbReference>
<reference evidence="2 3" key="1">
    <citation type="submission" date="2016-11" db="EMBL/GenBank/DDBJ databases">
        <authorList>
            <person name="Jaros S."/>
            <person name="Januszkiewicz K."/>
            <person name="Wedrychowicz H."/>
        </authorList>
    </citation>
    <scope>NUCLEOTIDE SEQUENCE [LARGE SCALE GENOMIC DNA]</scope>
    <source>
        <strain evidence="2 3">DSM 17459</strain>
    </source>
</reference>
<dbReference type="Gene3D" id="3.40.50.880">
    <property type="match status" value="1"/>
</dbReference>
<dbReference type="PIRSF" id="PIRSF030013">
    <property type="entry name" value="ThuA"/>
    <property type="match status" value="1"/>
</dbReference>
<dbReference type="OrthoDB" id="252909at2"/>